<dbReference type="Proteomes" id="UP000001058">
    <property type="component" value="Unassembled WGS sequence"/>
</dbReference>
<accession>D8THH8</accession>
<evidence type="ECO:0000313" key="3">
    <source>
        <dbReference type="Proteomes" id="UP000001058"/>
    </source>
</evidence>
<name>D8THH8_VOLCA</name>
<evidence type="ECO:0000313" key="2">
    <source>
        <dbReference type="EMBL" id="EFJ53074.1"/>
    </source>
</evidence>
<organism evidence="3">
    <name type="scientific">Volvox carteri f. nagariensis</name>
    <dbReference type="NCBI Taxonomy" id="3068"/>
    <lineage>
        <taxon>Eukaryota</taxon>
        <taxon>Viridiplantae</taxon>
        <taxon>Chlorophyta</taxon>
        <taxon>core chlorophytes</taxon>
        <taxon>Chlorophyceae</taxon>
        <taxon>CS clade</taxon>
        <taxon>Chlamydomonadales</taxon>
        <taxon>Volvocaceae</taxon>
        <taxon>Volvox</taxon>
    </lineage>
</organism>
<keyword evidence="3" id="KW-1185">Reference proteome</keyword>
<evidence type="ECO:0000256" key="1">
    <source>
        <dbReference type="SAM" id="Phobius"/>
    </source>
</evidence>
<dbReference type="OrthoDB" id="537643at2759"/>
<sequence length="171" mass="18482">MAKYWIIATAVAAVLSFVPWAIYLAGLGKLTQAISNSSVSEALKQTVFMLEWYTVSAQFINLVLILIACIVRGLQRTHSMFIMFLAVNSALLIVRATSRIVDINLIDEDPENAALYLDVPNVRGDPLKYLRAEACGQVASATMNFLLAILVGLAGTAQAESAEYNGAKNVA</sequence>
<evidence type="ECO:0008006" key="4">
    <source>
        <dbReference type="Google" id="ProtNLM"/>
    </source>
</evidence>
<dbReference type="InParanoid" id="D8THH8"/>
<dbReference type="GeneID" id="9624282"/>
<gene>
    <name evidence="2" type="ORF">VOLCADRAFT_102697</name>
</gene>
<feature type="transmembrane region" description="Helical" evidence="1">
    <location>
        <begin position="47"/>
        <end position="74"/>
    </location>
</feature>
<feature type="transmembrane region" description="Helical" evidence="1">
    <location>
        <begin position="6"/>
        <end position="26"/>
    </location>
</feature>
<dbReference type="EMBL" id="GL378323">
    <property type="protein sequence ID" value="EFJ53074.1"/>
    <property type="molecule type" value="Genomic_DNA"/>
</dbReference>
<keyword evidence="1" id="KW-0812">Transmembrane</keyword>
<dbReference type="AlphaFoldDB" id="D8THH8"/>
<reference evidence="2 3" key="1">
    <citation type="journal article" date="2010" name="Science">
        <title>Genomic analysis of organismal complexity in the multicellular green alga Volvox carteri.</title>
        <authorList>
            <person name="Prochnik S.E."/>
            <person name="Umen J."/>
            <person name="Nedelcu A.M."/>
            <person name="Hallmann A."/>
            <person name="Miller S.M."/>
            <person name="Nishii I."/>
            <person name="Ferris P."/>
            <person name="Kuo A."/>
            <person name="Mitros T."/>
            <person name="Fritz-Laylin L.K."/>
            <person name="Hellsten U."/>
            <person name="Chapman J."/>
            <person name="Simakov O."/>
            <person name="Rensing S.A."/>
            <person name="Terry A."/>
            <person name="Pangilinan J."/>
            <person name="Kapitonov V."/>
            <person name="Jurka J."/>
            <person name="Salamov A."/>
            <person name="Shapiro H."/>
            <person name="Schmutz J."/>
            <person name="Grimwood J."/>
            <person name="Lindquist E."/>
            <person name="Lucas S."/>
            <person name="Grigoriev I.V."/>
            <person name="Schmitt R."/>
            <person name="Kirk D."/>
            <person name="Rokhsar D.S."/>
        </authorList>
    </citation>
    <scope>NUCLEOTIDE SEQUENCE [LARGE SCALE GENOMIC DNA]</scope>
    <source>
        <strain evidence="3">f. Nagariensis / Eve</strain>
    </source>
</reference>
<proteinExistence type="predicted"/>
<keyword evidence="1" id="KW-0472">Membrane</keyword>
<dbReference type="RefSeq" id="XP_002946079.1">
    <property type="nucleotide sequence ID" value="XM_002946033.1"/>
</dbReference>
<keyword evidence="1" id="KW-1133">Transmembrane helix</keyword>
<protein>
    <recommendedName>
        <fullName evidence="4">DUF4149 domain-containing protein</fullName>
    </recommendedName>
</protein>
<dbReference type="KEGG" id="vcn:VOLCADRAFT_102697"/>